<dbReference type="PANTHER" id="PTHR43767:SF1">
    <property type="entry name" value="NONRIBOSOMAL PEPTIDE SYNTHASE PES1 (EUROFUNG)-RELATED"/>
    <property type="match status" value="1"/>
</dbReference>
<dbReference type="InterPro" id="IPR020845">
    <property type="entry name" value="AMP-binding_CS"/>
</dbReference>
<dbReference type="InterPro" id="IPR025110">
    <property type="entry name" value="AMP-bd_C"/>
</dbReference>
<dbReference type="Gene3D" id="3.40.50.12780">
    <property type="entry name" value="N-terminal domain of ligase-like"/>
    <property type="match status" value="1"/>
</dbReference>
<evidence type="ECO:0000313" key="3">
    <source>
        <dbReference type="EMBL" id="MBO1753289.1"/>
    </source>
</evidence>
<dbReference type="PROSITE" id="PS00455">
    <property type="entry name" value="AMP_BINDING"/>
    <property type="match status" value="1"/>
</dbReference>
<evidence type="ECO:0000259" key="2">
    <source>
        <dbReference type="Pfam" id="PF13193"/>
    </source>
</evidence>
<evidence type="ECO:0000313" key="4">
    <source>
        <dbReference type="Proteomes" id="UP000664209"/>
    </source>
</evidence>
<evidence type="ECO:0000259" key="1">
    <source>
        <dbReference type="Pfam" id="PF00501"/>
    </source>
</evidence>
<organism evidence="3 4">
    <name type="scientific">Actinotalea soli</name>
    <dbReference type="NCBI Taxonomy" id="2819234"/>
    <lineage>
        <taxon>Bacteria</taxon>
        <taxon>Bacillati</taxon>
        <taxon>Actinomycetota</taxon>
        <taxon>Actinomycetes</taxon>
        <taxon>Micrococcales</taxon>
        <taxon>Cellulomonadaceae</taxon>
        <taxon>Actinotalea</taxon>
    </lineage>
</organism>
<dbReference type="Gene3D" id="3.30.300.30">
    <property type="match status" value="1"/>
</dbReference>
<dbReference type="Pfam" id="PF13193">
    <property type="entry name" value="AMP-binding_C"/>
    <property type="match status" value="1"/>
</dbReference>
<comment type="caution">
    <text evidence="3">The sequence shown here is derived from an EMBL/GenBank/DDBJ whole genome shotgun (WGS) entry which is preliminary data.</text>
</comment>
<proteinExistence type="predicted"/>
<name>A0A939LW72_9CELL</name>
<dbReference type="InterPro" id="IPR000873">
    <property type="entry name" value="AMP-dep_synth/lig_dom"/>
</dbReference>
<feature type="domain" description="AMP-binding enzyme C-terminal" evidence="2">
    <location>
        <begin position="480"/>
        <end position="555"/>
    </location>
</feature>
<dbReference type="InterPro" id="IPR042099">
    <property type="entry name" value="ANL_N_sf"/>
</dbReference>
<dbReference type="GO" id="GO:0016878">
    <property type="term" value="F:acid-thiol ligase activity"/>
    <property type="evidence" value="ECO:0007669"/>
    <property type="project" value="UniProtKB-ARBA"/>
</dbReference>
<dbReference type="Pfam" id="PF00501">
    <property type="entry name" value="AMP-binding"/>
    <property type="match status" value="1"/>
</dbReference>
<dbReference type="Proteomes" id="UP000664209">
    <property type="component" value="Unassembled WGS sequence"/>
</dbReference>
<dbReference type="InterPro" id="IPR045851">
    <property type="entry name" value="AMP-bd_C_sf"/>
</dbReference>
<accession>A0A939LW72</accession>
<keyword evidence="4" id="KW-1185">Reference proteome</keyword>
<dbReference type="RefSeq" id="WP_208056967.1">
    <property type="nucleotide sequence ID" value="NZ_JAGEMK010000011.1"/>
</dbReference>
<dbReference type="InterPro" id="IPR050237">
    <property type="entry name" value="ATP-dep_AMP-bd_enzyme"/>
</dbReference>
<feature type="domain" description="AMP-dependent synthetase/ligase" evidence="1">
    <location>
        <begin position="33"/>
        <end position="425"/>
    </location>
</feature>
<reference evidence="3" key="1">
    <citation type="submission" date="2021-03" db="EMBL/GenBank/DDBJ databases">
        <title>Actinotalea soli sp. nov., isolated from soil.</title>
        <authorList>
            <person name="Ping W."/>
            <person name="Zhang J."/>
        </authorList>
    </citation>
    <scope>NUCLEOTIDE SEQUENCE</scope>
    <source>
        <strain evidence="3">BY-33</strain>
    </source>
</reference>
<sequence length="584" mass="62975">MSTSDDRPWISSYADGVPPDLPLPDAPVTAALARAAAEHPSRVATDFMGAVTTYGALQRRVDRAAGALHSLGVRPGDRVALVLPNSATHVVAFYAVLRLGAVVVEHNPTYTSDELAHQLADSGAVVALCWEKAVAPVLEALPRTAVRTVVAIDLSADLPAIKRVALQLPVAAARRTRASMRSRVPRDAGVLRWDRLVRRARPLPAGHPHPEVEDVALLQYTGGTTGTPKGAVLRHRHLAVNAAQGQAWTQHGEATETVYAALPFFHAFGLTLCLTYAVRIAATVVVFPRFDVDTVLAAQRRRPATFMPGVPPMFERLAEAAERTGADLTSITGAISGAMALPAETARRWETVTGGLLVEGYGMTETSPVALGSPMSADRRPGTLGLPFPSTTIRVVDPEDPTREVPRGERGELLISGPQVFDGYWNRPEESAATLVEIDGRTWIRTGDVVVVEEDEFVRLVDRIKEVIITGGFNVYPSQVEEHLRAMPEIQDVAVIGVPGGDLGEKVVAAVVLAEGATRVEMAAVRAWSEQRLARYAHPRELVVMAELPRSQIGKVLRRVVREQVLSRRGATDHQDENQPTPGP</sequence>
<dbReference type="PANTHER" id="PTHR43767">
    <property type="entry name" value="LONG-CHAIN-FATTY-ACID--COA LIGASE"/>
    <property type="match status" value="1"/>
</dbReference>
<dbReference type="SUPFAM" id="SSF56801">
    <property type="entry name" value="Acetyl-CoA synthetase-like"/>
    <property type="match status" value="1"/>
</dbReference>
<dbReference type="EMBL" id="JAGEMK010000011">
    <property type="protein sequence ID" value="MBO1753289.1"/>
    <property type="molecule type" value="Genomic_DNA"/>
</dbReference>
<gene>
    <name evidence="3" type="ORF">J4G33_15885</name>
</gene>
<dbReference type="AlphaFoldDB" id="A0A939LW72"/>
<protein>
    <submittedName>
        <fullName evidence="3">AMP-binding protein</fullName>
    </submittedName>
</protein>